<protein>
    <submittedName>
        <fullName evidence="2">MotA/TolQ/ExbB proton channel family protein</fullName>
    </submittedName>
</protein>
<reference evidence="2" key="1">
    <citation type="submission" date="2020-07" db="EMBL/GenBank/DDBJ databases">
        <title>Huge and variable diversity of episymbiotic CPR bacteria and DPANN archaea in groundwater ecosystems.</title>
        <authorList>
            <person name="He C.Y."/>
            <person name="Keren R."/>
            <person name="Whittaker M."/>
            <person name="Farag I.F."/>
            <person name="Doudna J."/>
            <person name="Cate J.H.D."/>
            <person name="Banfield J.F."/>
        </authorList>
    </citation>
    <scope>NUCLEOTIDE SEQUENCE</scope>
    <source>
        <strain evidence="2">NC_groundwater_1818_Pr3_B-0.1um_66_35</strain>
    </source>
</reference>
<feature type="transmembrane region" description="Helical" evidence="1">
    <location>
        <begin position="421"/>
        <end position="438"/>
    </location>
</feature>
<keyword evidence="1" id="KW-0812">Transmembrane</keyword>
<sequence>MAVSLLVGGVVTFGPLLSISQEWLVSLGFAGEQSLKLLFAALIYDIAIAWGVLRILSGVGVIDLEHIALAQISTRCAEYLTQLDALPFTLTSSTNPFFFSGSSANNQLAKTAAYKMTDNVRLDAACRRYDSVNLIIDRVVGSITVNSVGVREAQQLAVRLGILGTFIGIVYALSQAGHVVHAGTLTSADVQNSINLIVRSLGVAFATSIAGLLASIFLQFMASILRSRETDLIELLEREAARVQAICRRASEDTPLGADIEALRETLGEHVQFMRRQEKDMIAISSRFGDALARTENTLAQPISALEQTGRRLSELLVAQGEAVTGLERMTTSVGNIETRVAAHFEASARQSAEVQKEALLKLAEVLRLYFDHLVEEVRTGWGRESREKFEGLVDHRLSEAVRQSEVAAGRQTRLLRRTSWLAGLLLLISTALLFVAVHNSGVLDWLWTHVKAD</sequence>
<dbReference type="EMBL" id="JACRJB010000052">
    <property type="protein sequence ID" value="MBI5131256.1"/>
    <property type="molecule type" value="Genomic_DNA"/>
</dbReference>
<name>A0A933W274_RHOPL</name>
<evidence type="ECO:0000313" key="3">
    <source>
        <dbReference type="Proteomes" id="UP000782519"/>
    </source>
</evidence>
<keyword evidence="1" id="KW-0472">Membrane</keyword>
<dbReference type="AlphaFoldDB" id="A0A933W274"/>
<feature type="transmembrane region" description="Helical" evidence="1">
    <location>
        <begin position="34"/>
        <end position="53"/>
    </location>
</feature>
<keyword evidence="1" id="KW-1133">Transmembrane helix</keyword>
<evidence type="ECO:0000313" key="2">
    <source>
        <dbReference type="EMBL" id="MBI5131256.1"/>
    </source>
</evidence>
<comment type="caution">
    <text evidence="2">The sequence shown here is derived from an EMBL/GenBank/DDBJ whole genome shotgun (WGS) entry which is preliminary data.</text>
</comment>
<feature type="transmembrane region" description="Helical" evidence="1">
    <location>
        <begin position="196"/>
        <end position="218"/>
    </location>
</feature>
<gene>
    <name evidence="2" type="ORF">HZA66_17600</name>
</gene>
<feature type="transmembrane region" description="Helical" evidence="1">
    <location>
        <begin position="156"/>
        <end position="176"/>
    </location>
</feature>
<accession>A0A933W274</accession>
<proteinExistence type="predicted"/>
<dbReference type="Proteomes" id="UP000782519">
    <property type="component" value="Unassembled WGS sequence"/>
</dbReference>
<evidence type="ECO:0000256" key="1">
    <source>
        <dbReference type="SAM" id="Phobius"/>
    </source>
</evidence>
<organism evidence="2 3">
    <name type="scientific">Rhodopseudomonas palustris</name>
    <dbReference type="NCBI Taxonomy" id="1076"/>
    <lineage>
        <taxon>Bacteria</taxon>
        <taxon>Pseudomonadati</taxon>
        <taxon>Pseudomonadota</taxon>
        <taxon>Alphaproteobacteria</taxon>
        <taxon>Hyphomicrobiales</taxon>
        <taxon>Nitrobacteraceae</taxon>
        <taxon>Rhodopseudomonas</taxon>
    </lineage>
</organism>